<proteinExistence type="predicted"/>
<accession>A0A650ENS1</accession>
<name>A0A650ENS1_9SPIO</name>
<sequence>MSDSVTRQFAAKIRNLFQTAKMTARNDDDSLKTETAYGRTIDNLNEAFPYGFKAKAESGELTILCAGGSLDAVKILPVENSNDAPELETGDVAVYSSGGNRVICRKNGSVETLADDGNIIVTASKGSVSITAGDGQTIYIGNGSESVCSLLCSLADDILAKFQTFGPPPQHNVHPTTVTAVNKWKAKVQQTFADKSEESDA</sequence>
<reference evidence="1" key="1">
    <citation type="journal article" date="2020" name="J. ISSAAS">
        <title>Lactobacilli and other gastrointestinal microbiota of Peromyscus leucopus, reservoir host for agents of Lyme disease and other zoonoses in North America.</title>
        <authorList>
            <person name="Milovic A."/>
            <person name="Bassam K."/>
            <person name="Shao H."/>
            <person name="Chatzistamou I."/>
            <person name="Tufts D.M."/>
            <person name="Diuk-Wasser M."/>
            <person name="Barbour A.G."/>
        </authorList>
    </citation>
    <scope>NUCLEOTIDE SEQUENCE</scope>
    <source>
        <strain evidence="1">LL50</strain>
    </source>
</reference>
<evidence type="ECO:0000313" key="1">
    <source>
        <dbReference type="EMBL" id="QGT51313.1"/>
    </source>
</evidence>
<organism evidence="1">
    <name type="scientific">uncultured Spirochaetaceae bacterium</name>
    <dbReference type="NCBI Taxonomy" id="201186"/>
    <lineage>
        <taxon>Bacteria</taxon>
        <taxon>Pseudomonadati</taxon>
        <taxon>Spirochaetota</taxon>
        <taxon>Spirochaetia</taxon>
        <taxon>Spirochaetales</taxon>
        <taxon>Spirochaetaceae</taxon>
        <taxon>environmental samples</taxon>
    </lineage>
</organism>
<gene>
    <name evidence="1" type="ORF">Unknown280_0050</name>
</gene>
<protein>
    <recommendedName>
        <fullName evidence="2">Baseplate assembly protein</fullName>
    </recommendedName>
</protein>
<dbReference type="AlphaFoldDB" id="A0A650ENS1"/>
<dbReference type="EMBL" id="MN577574">
    <property type="protein sequence ID" value="QGT51313.1"/>
    <property type="molecule type" value="Genomic_DNA"/>
</dbReference>
<evidence type="ECO:0008006" key="2">
    <source>
        <dbReference type="Google" id="ProtNLM"/>
    </source>
</evidence>